<dbReference type="Gene3D" id="2.40.128.20">
    <property type="match status" value="1"/>
</dbReference>
<proteinExistence type="inferred from homology"/>
<dbReference type="InterPro" id="IPR014878">
    <property type="entry name" value="THAP4-like_heme-bd"/>
</dbReference>
<organism evidence="3 4">
    <name type="scientific">Candidatus Phosphoribacter hodrii</name>
    <dbReference type="NCBI Taxonomy" id="2953743"/>
    <lineage>
        <taxon>Bacteria</taxon>
        <taxon>Bacillati</taxon>
        <taxon>Actinomycetota</taxon>
        <taxon>Actinomycetes</taxon>
        <taxon>Micrococcales</taxon>
        <taxon>Dermatophilaceae</taxon>
        <taxon>Candidatus Phosphoribacter</taxon>
    </lineage>
</organism>
<dbReference type="GO" id="GO:0020037">
    <property type="term" value="F:heme binding"/>
    <property type="evidence" value="ECO:0007669"/>
    <property type="project" value="UniProtKB-UniRule"/>
</dbReference>
<dbReference type="Proteomes" id="UP000718281">
    <property type="component" value="Unassembled WGS sequence"/>
</dbReference>
<feature type="binding site" description="axial binding residue" evidence="1">
    <location>
        <position position="157"/>
    </location>
    <ligand>
        <name>heme b</name>
        <dbReference type="ChEBI" id="CHEBI:60344"/>
    </ligand>
    <ligandPart>
        <name>Fe</name>
        <dbReference type="ChEBI" id="CHEBI:18248"/>
    </ligandPart>
</feature>
<keyword evidence="1" id="KW-0479">Metal-binding</keyword>
<dbReference type="CDD" id="cd07828">
    <property type="entry name" value="lipocalin_heme-bd-THAP4-like"/>
    <property type="match status" value="1"/>
</dbReference>
<dbReference type="Pfam" id="PF08768">
    <property type="entry name" value="THAP4_heme-bd"/>
    <property type="match status" value="1"/>
</dbReference>
<keyword evidence="1" id="KW-0413">Isomerase</keyword>
<keyword evidence="1" id="KW-0349">Heme</keyword>
<dbReference type="InterPro" id="IPR022939">
    <property type="entry name" value="Nb(III)_bact/plant"/>
</dbReference>
<evidence type="ECO:0000313" key="4">
    <source>
        <dbReference type="Proteomes" id="UP000718281"/>
    </source>
</evidence>
<dbReference type="PANTHER" id="PTHR15854:SF4">
    <property type="entry name" value="PEROXYNITRITE ISOMERASE THAP4"/>
    <property type="match status" value="1"/>
</dbReference>
<feature type="binding site" evidence="1">
    <location>
        <position position="125"/>
    </location>
    <ligand>
        <name>heme b</name>
        <dbReference type="ChEBI" id="CHEBI:60344"/>
    </ligand>
</feature>
<feature type="short sequence motif" description="GXWXGXG" evidence="1">
    <location>
        <begin position="20"/>
        <end position="26"/>
    </location>
</feature>
<dbReference type="GO" id="GO:0062213">
    <property type="term" value="F:peroxynitrite isomerase activity"/>
    <property type="evidence" value="ECO:0007669"/>
    <property type="project" value="UniProtKB-UniRule"/>
</dbReference>
<evidence type="ECO:0000259" key="2">
    <source>
        <dbReference type="Pfam" id="PF08768"/>
    </source>
</evidence>
<keyword evidence="1" id="KW-0408">Iron</keyword>
<dbReference type="InterPro" id="IPR012674">
    <property type="entry name" value="Calycin"/>
</dbReference>
<dbReference type="EC" id="5.99.-.-" evidence="1"/>
<comment type="catalytic activity">
    <reaction evidence="1">
        <text>peroxynitrite = nitrate</text>
        <dbReference type="Rhea" id="RHEA:63116"/>
        <dbReference type="ChEBI" id="CHEBI:17632"/>
        <dbReference type="ChEBI" id="CHEBI:25941"/>
    </reaction>
</comment>
<dbReference type="GO" id="GO:0046872">
    <property type="term" value="F:metal ion binding"/>
    <property type="evidence" value="ECO:0007669"/>
    <property type="project" value="UniProtKB-KW"/>
</dbReference>
<sequence length="166" mass="18948">MFELDVNLPERLRPLAWLIGRWEGAGVLGYPTIESMHYGQEIRCWHDGRAFLQWEARAWILDSENGERVRPASIETGFWRPGEDGREVELLLAHPTGILEMYYGQMEPAKITLRTDSVMRSPHAKEYNAATRLYGLVEGDLMYTMDMAAVGEPMTPHLSAQLKRVG</sequence>
<comment type="caution">
    <text evidence="3">The sequence shown here is derived from an EMBL/GenBank/DDBJ whole genome shotgun (WGS) entry which is preliminary data.</text>
</comment>
<dbReference type="EMBL" id="JADIXZ010000004">
    <property type="protein sequence ID" value="MBK6301391.1"/>
    <property type="molecule type" value="Genomic_DNA"/>
</dbReference>
<comment type="domain">
    <text evidence="1">Forms a 10-stranded antiparallel beta-barrel structure able to accommodate a hydrophobic ligand in its interior. In fact, this fold hosts the heme group, which is located in a wide surface cleft.</text>
</comment>
<feature type="binding site" evidence="1">
    <location>
        <position position="32"/>
    </location>
    <ligand>
        <name>heme b</name>
        <dbReference type="ChEBI" id="CHEBI:60344"/>
    </ligand>
</feature>
<comment type="cofactor">
    <cofactor evidence="1">
        <name>heme b</name>
        <dbReference type="ChEBI" id="CHEBI:60344"/>
    </cofactor>
    <text evidence="1">Binds 1 heme b group per subunit, that coordinates a highly solvent-exposed Fe(III) atom.</text>
</comment>
<comment type="pathway">
    <text evidence="1">Nitrogen metabolism.</text>
</comment>
<evidence type="ECO:0000313" key="3">
    <source>
        <dbReference type="EMBL" id="MBK6301391.1"/>
    </source>
</evidence>
<dbReference type="HAMAP" id="MF_01297">
    <property type="entry name" value="nitrobindin"/>
    <property type="match status" value="1"/>
</dbReference>
<dbReference type="InterPro" id="IPR045165">
    <property type="entry name" value="Nitrobindin"/>
</dbReference>
<dbReference type="AlphaFoldDB" id="A0A934X5A7"/>
<name>A0A934X5A7_9MICO</name>
<comment type="function">
    <text evidence="1">Heme-binding protein able to scavenge peroxynitrite and to protect free L-tyrosine against peroxynitrite-mediated nitration, by acting as a peroxynitrite isomerase that converts peroxynitrite to nitrate. Therefore, this protein likely plays a role in peroxynitrite sensing and in the detoxification of reactive nitrogen and oxygen species (RNS and ROS, respectively). Is able to bind nitric oxide (NO) in vitro, but may act as a sensor of peroxynitrite levels in vivo.</text>
</comment>
<evidence type="ECO:0000256" key="1">
    <source>
        <dbReference type="HAMAP-Rule" id="MF_01297"/>
    </source>
</evidence>
<feature type="domain" description="THAP4-like heme-binding" evidence="2">
    <location>
        <begin position="12"/>
        <end position="164"/>
    </location>
</feature>
<dbReference type="SUPFAM" id="SSF50814">
    <property type="entry name" value="Lipocalins"/>
    <property type="match status" value="1"/>
</dbReference>
<comment type="similarity">
    <text evidence="1">Belongs to the nitrobindin family.</text>
</comment>
<reference evidence="3 4" key="1">
    <citation type="submission" date="2020-10" db="EMBL/GenBank/DDBJ databases">
        <title>Connecting structure to function with the recovery of over 1000 high-quality activated sludge metagenome-assembled genomes encoding full-length rRNA genes using long-read sequencing.</title>
        <authorList>
            <person name="Singleton C.M."/>
            <person name="Petriglieri F."/>
            <person name="Kristensen J.M."/>
            <person name="Kirkegaard R.H."/>
            <person name="Michaelsen T.Y."/>
            <person name="Andersen M.H."/>
            <person name="Karst S.M."/>
            <person name="Dueholm M.S."/>
            <person name="Nielsen P.H."/>
            <person name="Albertsen M."/>
        </authorList>
    </citation>
    <scope>NUCLEOTIDE SEQUENCE [LARGE SCALE GENOMIC DNA]</scope>
    <source>
        <strain evidence="3">AalE_18-Q3-R2-46_BAT3C.188</strain>
    </source>
</reference>
<gene>
    <name evidence="3" type="ORF">IPF40_10200</name>
</gene>
<accession>A0A934X5A7</accession>
<protein>
    <recommendedName>
        <fullName evidence="1">Peroxynitrite isomerase</fullName>
        <ecNumber evidence="1">5.99.-.-</ecNumber>
    </recommendedName>
    <alternativeName>
        <fullName evidence="1">Ferric nitrobindin</fullName>
        <shortName evidence="1">Nb(III)</shortName>
    </alternativeName>
</protein>
<dbReference type="PANTHER" id="PTHR15854">
    <property type="entry name" value="THAP4 PROTEIN"/>
    <property type="match status" value="1"/>
</dbReference>